<evidence type="ECO:0000313" key="7">
    <source>
        <dbReference type="EMBL" id="KZS08915.1"/>
    </source>
</evidence>
<feature type="domain" description="Peptidase S1" evidence="6">
    <location>
        <begin position="311"/>
        <end position="557"/>
    </location>
</feature>
<dbReference type="GO" id="GO:0006508">
    <property type="term" value="P:proteolysis"/>
    <property type="evidence" value="ECO:0007669"/>
    <property type="project" value="UniProtKB-KW"/>
</dbReference>
<evidence type="ECO:0000256" key="3">
    <source>
        <dbReference type="ARBA" id="ARBA00022825"/>
    </source>
</evidence>
<keyword evidence="8" id="KW-1185">Reference proteome</keyword>
<evidence type="ECO:0000256" key="5">
    <source>
        <dbReference type="SAM" id="Phobius"/>
    </source>
</evidence>
<dbReference type="GO" id="GO:0004252">
    <property type="term" value="F:serine-type endopeptidase activity"/>
    <property type="evidence" value="ECO:0007669"/>
    <property type="project" value="InterPro"/>
</dbReference>
<dbReference type="PANTHER" id="PTHR24252:SF7">
    <property type="entry name" value="HYALIN"/>
    <property type="match status" value="1"/>
</dbReference>
<keyword evidence="3" id="KW-0720">Serine protease</keyword>
<evidence type="ECO:0000256" key="2">
    <source>
        <dbReference type="ARBA" id="ARBA00022801"/>
    </source>
</evidence>
<dbReference type="Pfam" id="PF00089">
    <property type="entry name" value="Trypsin"/>
    <property type="match status" value="1"/>
</dbReference>
<dbReference type="InterPro" id="IPR033116">
    <property type="entry name" value="TRYPSIN_SER"/>
</dbReference>
<dbReference type="PANTHER" id="PTHR24252">
    <property type="entry name" value="ACROSIN-RELATED"/>
    <property type="match status" value="1"/>
</dbReference>
<reference evidence="7 8" key="1">
    <citation type="submission" date="2016-03" db="EMBL/GenBank/DDBJ databases">
        <title>EvidentialGene: Evidence-directed Construction of Genes on Genomes.</title>
        <authorList>
            <person name="Gilbert D.G."/>
            <person name="Choi J.-H."/>
            <person name="Mockaitis K."/>
            <person name="Colbourne J."/>
            <person name="Pfrender M."/>
        </authorList>
    </citation>
    <scope>NUCLEOTIDE SEQUENCE [LARGE SCALE GENOMIC DNA]</scope>
    <source>
        <strain evidence="7 8">Xinb3</strain>
        <tissue evidence="7">Complete organism</tissue>
    </source>
</reference>
<dbReference type="OrthoDB" id="6329218at2759"/>
<accession>A0A164RT15</accession>
<dbReference type="InterPro" id="IPR009003">
    <property type="entry name" value="Peptidase_S1_PA"/>
</dbReference>
<keyword evidence="5" id="KW-0812">Transmembrane</keyword>
<evidence type="ECO:0000313" key="8">
    <source>
        <dbReference type="Proteomes" id="UP000076858"/>
    </source>
</evidence>
<evidence type="ECO:0000256" key="4">
    <source>
        <dbReference type="ARBA" id="ARBA00023157"/>
    </source>
</evidence>
<dbReference type="SUPFAM" id="SSF50494">
    <property type="entry name" value="Trypsin-like serine proteases"/>
    <property type="match status" value="1"/>
</dbReference>
<comment type="caution">
    <text evidence="7">The sequence shown here is derived from an EMBL/GenBank/DDBJ whole genome shotgun (WGS) entry which is preliminary data.</text>
</comment>
<dbReference type="AlphaFoldDB" id="A0A164RT15"/>
<dbReference type="InterPro" id="IPR001254">
    <property type="entry name" value="Trypsin_dom"/>
</dbReference>
<sequence length="557" mass="60878">MVPIITKDECTQIYSQPNEITSNMLCASASQSDSCQVRKNHYRVRATVVVRSSCNLTTVLGPKSASLVGDTDARIQNILQVCTRTYQGYRGGLTNIWGRSDLHILYTKFIYSIYTIRLVENFQTHNGRLKGIAEASHSLTSISTSTTGVYQVKGMGMGIQKVSDFAAVFVAAAVILVSITCPANGLIYRTSDAFVFEIDRAADGSFSPQFFPKSQSDFLPIKFFLDGGRIPLSQIPLLVGSTKNVHSYYTMLGLHPQQELNLYNWLPYYPFVYARAAAAPTRNSSNDQQTFNRQSKQESIACGVGPNTNRIVNGQEAVGNSWPFVVGFMTQGSGVVDCGGSLISETTVLTAAQCFEQMSLNQLSQKVVKLGMHYTGNSAGVPDDAQRTMRIKSVTIHREYNGGKFNYDVAVVTMESQFTAVTYSEAISPACLPPESANVDEYAGKDAFIMGWGDVRSGANTGTSKLRQAIVPVITNDECKKIYSQPSQITDHMVCASSRTSDSCQGDSGGPLVIKFDDGSYYQVGIVSWGRGCANEAFPAGVYTYVPRLVSWVKKYM</sequence>
<dbReference type="STRING" id="35525.A0A164RT15"/>
<proteinExistence type="predicted"/>
<feature type="transmembrane region" description="Helical" evidence="5">
    <location>
        <begin position="165"/>
        <end position="188"/>
    </location>
</feature>
<dbReference type="PROSITE" id="PS00135">
    <property type="entry name" value="TRYPSIN_SER"/>
    <property type="match status" value="1"/>
</dbReference>
<dbReference type="InterPro" id="IPR043504">
    <property type="entry name" value="Peptidase_S1_PA_chymotrypsin"/>
</dbReference>
<dbReference type="FunFam" id="2.40.10.10:FF:000068">
    <property type="entry name" value="transmembrane protease serine 2"/>
    <property type="match status" value="1"/>
</dbReference>
<keyword evidence="1" id="KW-0645">Protease</keyword>
<keyword evidence="5" id="KW-1133">Transmembrane helix</keyword>
<dbReference type="InterPro" id="IPR001314">
    <property type="entry name" value="Peptidase_S1A"/>
</dbReference>
<keyword evidence="2" id="KW-0378">Hydrolase</keyword>
<evidence type="ECO:0000259" key="6">
    <source>
        <dbReference type="PROSITE" id="PS50240"/>
    </source>
</evidence>
<gene>
    <name evidence="7" type="ORF">APZ42_026941</name>
</gene>
<evidence type="ECO:0000256" key="1">
    <source>
        <dbReference type="ARBA" id="ARBA00022670"/>
    </source>
</evidence>
<keyword evidence="4" id="KW-1015">Disulfide bond</keyword>
<dbReference type="Proteomes" id="UP000076858">
    <property type="component" value="Unassembled WGS sequence"/>
</dbReference>
<dbReference type="PRINTS" id="PR00722">
    <property type="entry name" value="CHYMOTRYPSIN"/>
</dbReference>
<dbReference type="PROSITE" id="PS50240">
    <property type="entry name" value="TRYPSIN_DOM"/>
    <property type="match status" value="1"/>
</dbReference>
<dbReference type="EMBL" id="LRGB01002140">
    <property type="protein sequence ID" value="KZS08915.1"/>
    <property type="molecule type" value="Genomic_DNA"/>
</dbReference>
<organism evidence="7 8">
    <name type="scientific">Daphnia magna</name>
    <dbReference type="NCBI Taxonomy" id="35525"/>
    <lineage>
        <taxon>Eukaryota</taxon>
        <taxon>Metazoa</taxon>
        <taxon>Ecdysozoa</taxon>
        <taxon>Arthropoda</taxon>
        <taxon>Crustacea</taxon>
        <taxon>Branchiopoda</taxon>
        <taxon>Diplostraca</taxon>
        <taxon>Cladocera</taxon>
        <taxon>Anomopoda</taxon>
        <taxon>Daphniidae</taxon>
        <taxon>Daphnia</taxon>
    </lineage>
</organism>
<keyword evidence="5" id="KW-0472">Membrane</keyword>
<dbReference type="SMART" id="SM00020">
    <property type="entry name" value="Tryp_SPc"/>
    <property type="match status" value="1"/>
</dbReference>
<dbReference type="CDD" id="cd00190">
    <property type="entry name" value="Tryp_SPc"/>
    <property type="match status" value="1"/>
</dbReference>
<dbReference type="Gene3D" id="2.40.10.10">
    <property type="entry name" value="Trypsin-like serine proteases"/>
    <property type="match status" value="2"/>
</dbReference>
<protein>
    <recommendedName>
        <fullName evidence="6">Peptidase S1 domain-containing protein</fullName>
    </recommendedName>
</protein>
<dbReference type="FunFam" id="2.40.10.10:FF:000036">
    <property type="entry name" value="Trypsin beta"/>
    <property type="match status" value="1"/>
</dbReference>
<name>A0A164RT15_9CRUS</name>